<evidence type="ECO:0000259" key="1">
    <source>
        <dbReference type="Pfam" id="PF05598"/>
    </source>
</evidence>
<dbReference type="AlphaFoldDB" id="A0AA95HAZ7"/>
<organism evidence="2">
    <name type="scientific">Candidatus Thiothrix putei</name>
    <dbReference type="NCBI Taxonomy" id="3080811"/>
    <lineage>
        <taxon>Bacteria</taxon>
        <taxon>Pseudomonadati</taxon>
        <taxon>Pseudomonadota</taxon>
        <taxon>Gammaproteobacteria</taxon>
        <taxon>Thiotrichales</taxon>
        <taxon>Thiotrichaceae</taxon>
        <taxon>Thiothrix</taxon>
    </lineage>
</organism>
<reference evidence="2" key="1">
    <citation type="journal article" date="2023" name="Int. J. Mol. Sci.">
        <title>Metagenomics Revealed a New Genus 'Candidatus Thiocaldithrix dubininis' gen. nov., sp. nov. and a New Species 'Candidatus Thiothrix putei' sp. nov. in the Family Thiotrichaceae, Some Members of Which Have Traits of Both Na+- and H+-Motive Energetics.</title>
        <authorList>
            <person name="Ravin N.V."/>
            <person name="Muntyan M.S."/>
            <person name="Smolyakov D.D."/>
            <person name="Rudenko T.S."/>
            <person name="Beletsky A.V."/>
            <person name="Mardanov A.V."/>
            <person name="Grabovich M.Y."/>
        </authorList>
    </citation>
    <scope>NUCLEOTIDE SEQUENCE</scope>
    <source>
        <strain evidence="2">GKL-02</strain>
    </source>
</reference>
<feature type="domain" description="Transposase InsH N-terminal" evidence="1">
    <location>
        <begin position="34"/>
        <end position="115"/>
    </location>
</feature>
<dbReference type="InterPro" id="IPR008490">
    <property type="entry name" value="Transposase_InsH_N"/>
</dbReference>
<gene>
    <name evidence="2" type="ORF">QJT81_17660</name>
</gene>
<dbReference type="KEGG" id="tput:QJT81_17660"/>
<dbReference type="Proteomes" id="UP001301326">
    <property type="component" value="Chromosome"/>
</dbReference>
<evidence type="ECO:0000313" key="2">
    <source>
        <dbReference type="EMBL" id="WGZ93605.1"/>
    </source>
</evidence>
<proteinExistence type="predicted"/>
<reference evidence="2" key="2">
    <citation type="submission" date="2023-04" db="EMBL/GenBank/DDBJ databases">
        <authorList>
            <person name="Beletskiy A.V."/>
            <person name="Mardanov A.V."/>
            <person name="Ravin N.V."/>
        </authorList>
    </citation>
    <scope>NUCLEOTIDE SEQUENCE</scope>
    <source>
        <strain evidence="2">GKL-02</strain>
    </source>
</reference>
<accession>A0AA95HAZ7</accession>
<protein>
    <submittedName>
        <fullName evidence="2">Transposase</fullName>
    </submittedName>
</protein>
<sequence>MNSTERALIAQRWSLLQIEILPCFNDAFGTLTPKLEKLIHVLELTRIEDFVRSFRDGSGRPATERSWFANAFVAKSVLNIVNTRALIDRLQNDRSLRRICGFPLTKKLPLKREISTRFWAQIHGKLNFTRGSKHRICLDQQKKLVVSA</sequence>
<dbReference type="Pfam" id="PF05598">
    <property type="entry name" value="DUF772"/>
    <property type="match status" value="1"/>
</dbReference>
<name>A0AA95HAZ7_9GAMM</name>
<dbReference type="EMBL" id="CP124756">
    <property type="protein sequence ID" value="WGZ93605.1"/>
    <property type="molecule type" value="Genomic_DNA"/>
</dbReference>